<keyword evidence="3" id="KW-1003">Cell membrane</keyword>
<feature type="transmembrane region" description="Helical" evidence="9">
    <location>
        <begin position="136"/>
        <end position="157"/>
    </location>
</feature>
<reference evidence="10 11" key="1">
    <citation type="submission" date="2023-07" db="EMBL/GenBank/DDBJ databases">
        <title>Genomic Encyclopedia of Type Strains, Phase IV (KMG-IV): sequencing the most valuable type-strain genomes for metagenomic binning, comparative biology and taxonomic classification.</title>
        <authorList>
            <person name="Goeker M."/>
        </authorList>
    </citation>
    <scope>NUCLEOTIDE SEQUENCE [LARGE SCALE GENOMIC DNA]</scope>
    <source>
        <strain evidence="10 11">B6-8</strain>
    </source>
</reference>
<comment type="similarity">
    <text evidence="8">Belongs to the binding-protein-dependent transport system permease family. LivHM subfamily.</text>
</comment>
<organism evidence="10 11">
    <name type="scientific">Kaistia dalseonensis</name>
    <dbReference type="NCBI Taxonomy" id="410840"/>
    <lineage>
        <taxon>Bacteria</taxon>
        <taxon>Pseudomonadati</taxon>
        <taxon>Pseudomonadota</taxon>
        <taxon>Alphaproteobacteria</taxon>
        <taxon>Hyphomicrobiales</taxon>
        <taxon>Kaistiaceae</taxon>
        <taxon>Kaistia</taxon>
    </lineage>
</organism>
<dbReference type="PANTHER" id="PTHR11795">
    <property type="entry name" value="BRANCHED-CHAIN AMINO ACID TRANSPORT SYSTEM PERMEASE PROTEIN LIVH"/>
    <property type="match status" value="1"/>
</dbReference>
<feature type="transmembrane region" description="Helical" evidence="9">
    <location>
        <begin position="258"/>
        <end position="275"/>
    </location>
</feature>
<keyword evidence="11" id="KW-1185">Reference proteome</keyword>
<evidence type="ECO:0000256" key="3">
    <source>
        <dbReference type="ARBA" id="ARBA00022475"/>
    </source>
</evidence>
<dbReference type="PANTHER" id="PTHR11795:SF447">
    <property type="entry name" value="ABC TRANSPORTER PERMEASE PROTEIN"/>
    <property type="match status" value="1"/>
</dbReference>
<feature type="transmembrane region" description="Helical" evidence="9">
    <location>
        <begin position="90"/>
        <end position="112"/>
    </location>
</feature>
<dbReference type="Proteomes" id="UP001241603">
    <property type="component" value="Unassembled WGS sequence"/>
</dbReference>
<sequence>MERLAIVLLDSSNAVLVLMLVSLGLAIIFGLMNVINMAHGEFLMLGCYALLALTEAGLPFFLALALAPFIVAGIGLVAEELLIRRTYARLLDTILATWGLSLFLRQGMVLLYGPGSHAVAVPDVGSVDLFGTPYPVYRLIVMAISIVTIIATFYVFFRTRFGLAARAVIANRTMASCLGIDTRRLDRITFAFGSGLAGLAGAAMAPLISIDPNAGLGWMVPAFLSILVGGLGTISGPLAGAAGVGAVDSLTAAFTSPVWAQLVVFTAAILVIRLFPNGLVSRAKREA</sequence>
<protein>
    <submittedName>
        <fullName evidence="10">Branched-chain amino acid transport system permease protein/urea transport system permease protein</fullName>
    </submittedName>
</protein>
<evidence type="ECO:0000256" key="4">
    <source>
        <dbReference type="ARBA" id="ARBA00022692"/>
    </source>
</evidence>
<comment type="caution">
    <text evidence="10">The sequence shown here is derived from an EMBL/GenBank/DDBJ whole genome shotgun (WGS) entry which is preliminary data.</text>
</comment>
<evidence type="ECO:0000256" key="7">
    <source>
        <dbReference type="ARBA" id="ARBA00023136"/>
    </source>
</evidence>
<evidence type="ECO:0000256" key="8">
    <source>
        <dbReference type="ARBA" id="ARBA00037998"/>
    </source>
</evidence>
<evidence type="ECO:0000256" key="9">
    <source>
        <dbReference type="SAM" id="Phobius"/>
    </source>
</evidence>
<feature type="transmembrane region" description="Helical" evidence="9">
    <location>
        <begin position="12"/>
        <end position="36"/>
    </location>
</feature>
<evidence type="ECO:0000256" key="5">
    <source>
        <dbReference type="ARBA" id="ARBA00022970"/>
    </source>
</evidence>
<dbReference type="InterPro" id="IPR001851">
    <property type="entry name" value="ABC_transp_permease"/>
</dbReference>
<evidence type="ECO:0000313" key="11">
    <source>
        <dbReference type="Proteomes" id="UP001241603"/>
    </source>
</evidence>
<evidence type="ECO:0000313" key="10">
    <source>
        <dbReference type="EMBL" id="MDQ0437533.1"/>
    </source>
</evidence>
<dbReference type="EMBL" id="JAUSVO010000002">
    <property type="protein sequence ID" value="MDQ0437533.1"/>
    <property type="molecule type" value="Genomic_DNA"/>
</dbReference>
<evidence type="ECO:0000256" key="2">
    <source>
        <dbReference type="ARBA" id="ARBA00022448"/>
    </source>
</evidence>
<keyword evidence="2" id="KW-0813">Transport</keyword>
<dbReference type="InterPro" id="IPR052157">
    <property type="entry name" value="BCAA_transport_permease"/>
</dbReference>
<keyword evidence="4 9" id="KW-0812">Transmembrane</keyword>
<accession>A0ABU0H6N0</accession>
<comment type="subcellular location">
    <subcellularLocation>
        <location evidence="1">Cell membrane</location>
        <topology evidence="1">Multi-pass membrane protein</topology>
    </subcellularLocation>
</comment>
<evidence type="ECO:0000256" key="6">
    <source>
        <dbReference type="ARBA" id="ARBA00022989"/>
    </source>
</evidence>
<dbReference type="RefSeq" id="WP_266348447.1">
    <property type="nucleotide sequence ID" value="NZ_JAPKNG010000002.1"/>
</dbReference>
<dbReference type="Pfam" id="PF02653">
    <property type="entry name" value="BPD_transp_2"/>
    <property type="match status" value="1"/>
</dbReference>
<gene>
    <name evidence="10" type="ORF">QO014_001918</name>
</gene>
<feature type="transmembrane region" description="Helical" evidence="9">
    <location>
        <begin position="188"/>
        <end position="210"/>
    </location>
</feature>
<keyword evidence="6 9" id="KW-1133">Transmembrane helix</keyword>
<evidence type="ECO:0000256" key="1">
    <source>
        <dbReference type="ARBA" id="ARBA00004651"/>
    </source>
</evidence>
<feature type="transmembrane region" description="Helical" evidence="9">
    <location>
        <begin position="56"/>
        <end position="78"/>
    </location>
</feature>
<feature type="transmembrane region" description="Helical" evidence="9">
    <location>
        <begin position="222"/>
        <end position="246"/>
    </location>
</feature>
<dbReference type="CDD" id="cd06582">
    <property type="entry name" value="TM_PBP1_LivH_like"/>
    <property type="match status" value="1"/>
</dbReference>
<proteinExistence type="inferred from homology"/>
<keyword evidence="7 9" id="KW-0472">Membrane</keyword>
<name>A0ABU0H6N0_9HYPH</name>
<keyword evidence="5" id="KW-0029">Amino-acid transport</keyword>